<evidence type="ECO:0000313" key="5">
    <source>
        <dbReference type="EnsemblMetazoa" id="HelroP166269"/>
    </source>
</evidence>
<keyword evidence="6" id="KW-1185">Reference proteome</keyword>
<dbReference type="CTD" id="20201437"/>
<dbReference type="Gene3D" id="2.120.10.80">
    <property type="entry name" value="Kelch-type beta propeller"/>
    <property type="match status" value="1"/>
</dbReference>
<dbReference type="HOGENOM" id="CLU_018559_0_0_1"/>
<evidence type="ECO:0000256" key="2">
    <source>
        <dbReference type="ARBA" id="ARBA00022737"/>
    </source>
</evidence>
<dbReference type="InterPro" id="IPR011705">
    <property type="entry name" value="BACK"/>
</dbReference>
<dbReference type="PANTHER" id="PTHR45632:SF3">
    <property type="entry name" value="KELCH-LIKE PROTEIN 32"/>
    <property type="match status" value="1"/>
</dbReference>
<dbReference type="KEGG" id="hro:HELRODRAFT_166269"/>
<evidence type="ECO:0000256" key="1">
    <source>
        <dbReference type="ARBA" id="ARBA00022441"/>
    </source>
</evidence>
<keyword evidence="1" id="KW-0880">Kelch repeat</keyword>
<dbReference type="InterPro" id="IPR011333">
    <property type="entry name" value="SKP1/BTB/POZ_sf"/>
</dbReference>
<dbReference type="Pfam" id="PF01344">
    <property type="entry name" value="Kelch_1"/>
    <property type="match status" value="2"/>
</dbReference>
<dbReference type="EMBL" id="KB097753">
    <property type="protein sequence ID" value="ESN90585.1"/>
    <property type="molecule type" value="Genomic_DNA"/>
</dbReference>
<dbReference type="InterPro" id="IPR015915">
    <property type="entry name" value="Kelch-typ_b-propeller"/>
</dbReference>
<dbReference type="AlphaFoldDB" id="T1EXY7"/>
<organism evidence="5 6">
    <name type="scientific">Helobdella robusta</name>
    <name type="common">Californian leech</name>
    <dbReference type="NCBI Taxonomy" id="6412"/>
    <lineage>
        <taxon>Eukaryota</taxon>
        <taxon>Metazoa</taxon>
        <taxon>Spiralia</taxon>
        <taxon>Lophotrochozoa</taxon>
        <taxon>Annelida</taxon>
        <taxon>Clitellata</taxon>
        <taxon>Hirudinea</taxon>
        <taxon>Rhynchobdellida</taxon>
        <taxon>Glossiphoniidae</taxon>
        <taxon>Helobdella</taxon>
    </lineage>
</organism>
<dbReference type="InParanoid" id="T1EXY7"/>
<dbReference type="Gene3D" id="3.30.710.10">
    <property type="entry name" value="Potassium Channel Kv1.1, Chain A"/>
    <property type="match status" value="1"/>
</dbReference>
<dbReference type="EMBL" id="AMQM01002299">
    <property type="status" value="NOT_ANNOTATED_CDS"/>
    <property type="molecule type" value="Genomic_DNA"/>
</dbReference>
<feature type="domain" description="BACK" evidence="3">
    <location>
        <begin position="130"/>
        <end position="231"/>
    </location>
</feature>
<dbReference type="eggNOG" id="KOG4441">
    <property type="taxonomic scope" value="Eukaryota"/>
</dbReference>
<dbReference type="PANTHER" id="PTHR45632">
    <property type="entry name" value="LD33804P"/>
    <property type="match status" value="1"/>
</dbReference>
<evidence type="ECO:0000313" key="4">
    <source>
        <dbReference type="EMBL" id="ESN90585.1"/>
    </source>
</evidence>
<dbReference type="RefSeq" id="XP_009031487.1">
    <property type="nucleotide sequence ID" value="XM_009033239.1"/>
</dbReference>
<dbReference type="GeneID" id="20201437"/>
<proteinExistence type="predicted"/>
<dbReference type="SUPFAM" id="SSF117281">
    <property type="entry name" value="Kelch motif"/>
    <property type="match status" value="1"/>
</dbReference>
<dbReference type="InterPro" id="IPR006652">
    <property type="entry name" value="Kelch_1"/>
</dbReference>
<reference evidence="4 6" key="2">
    <citation type="journal article" date="2013" name="Nature">
        <title>Insights into bilaterian evolution from three spiralian genomes.</title>
        <authorList>
            <person name="Simakov O."/>
            <person name="Marletaz F."/>
            <person name="Cho S.J."/>
            <person name="Edsinger-Gonzales E."/>
            <person name="Havlak P."/>
            <person name="Hellsten U."/>
            <person name="Kuo D.H."/>
            <person name="Larsson T."/>
            <person name="Lv J."/>
            <person name="Arendt D."/>
            <person name="Savage R."/>
            <person name="Osoegawa K."/>
            <person name="de Jong P."/>
            <person name="Grimwood J."/>
            <person name="Chapman J.A."/>
            <person name="Shapiro H."/>
            <person name="Aerts A."/>
            <person name="Otillar R.P."/>
            <person name="Terry A.Y."/>
            <person name="Boore J.L."/>
            <person name="Grigoriev I.V."/>
            <person name="Lindberg D.R."/>
            <person name="Seaver E.C."/>
            <person name="Weisblat D.A."/>
            <person name="Putnam N.H."/>
            <person name="Rokhsar D.S."/>
        </authorList>
    </citation>
    <scope>NUCLEOTIDE SEQUENCE</scope>
</reference>
<sequence>MKKNTDDVVSKVGSTGERMILISKSGGRHPVDRNMLLRTSEYFQGLVNSGMRDARYRELTLECLTNESLLAVRDYLSRLSTNEMESRGTSSLKSLNEVEAGLDGAFYLQINDMIDRYIEMLLKHLNESTCIRILDIANKYLLIDQVVKKVIEYVLKNFKKISDSSKISLSPNEMFRLVASEEINADSEMDIFNLIIRWVLEDQTRKCFAEKLLTEVRYSLMTTSGRQKCTAILNYMNLNISCDADKDSNISRTVGTLFVVGSTKSKDDNIFNMLPVYNFVEACKASSNGTEPPVKFKTGKQGPPPSLRGYNACVVDNLLYLVGGEPFTRNVSVYNPVTAVWSKCCSTHLARRNFYLGGLGVNLYAVSGYTRYFKRTPTVEKYIPSENQWHMVEPLPVALTRLAGCVCNGTIYVSGGCDDRRDVRNLVYKYVPSCNKWFSRAPMLTARCSHTMTCTEKKIFVFGGKKGSIENAMDGEMYDVESDQWSSVLKLKLPVCDSPSIAINNCLYIFQYEILSDYTWRTVTQNINLTKFLKKNNTSSDSSSSSVQGRNANNNNLVTNEAKVQNSPDAPTNDDCQVFRYKHANSEMQFYCHYVGVMAMSDI</sequence>
<evidence type="ECO:0000259" key="3">
    <source>
        <dbReference type="SMART" id="SM00875"/>
    </source>
</evidence>
<reference evidence="5" key="3">
    <citation type="submission" date="2015-06" db="UniProtKB">
        <authorList>
            <consortium name="EnsemblMetazoa"/>
        </authorList>
    </citation>
    <scope>IDENTIFICATION</scope>
</reference>
<keyword evidence="2" id="KW-0677">Repeat</keyword>
<dbReference type="SMART" id="SM00875">
    <property type="entry name" value="BACK"/>
    <property type="match status" value="1"/>
</dbReference>
<protein>
    <recommendedName>
        <fullName evidence="3">BACK domain-containing protein</fullName>
    </recommendedName>
</protein>
<dbReference type="STRING" id="6412.T1EXY7"/>
<dbReference type="Gene3D" id="1.25.40.420">
    <property type="match status" value="1"/>
</dbReference>
<dbReference type="Pfam" id="PF07707">
    <property type="entry name" value="BACK"/>
    <property type="match status" value="1"/>
</dbReference>
<evidence type="ECO:0000313" key="6">
    <source>
        <dbReference type="Proteomes" id="UP000015101"/>
    </source>
</evidence>
<accession>T1EXY7</accession>
<dbReference type="EnsemblMetazoa" id="HelroT166269">
    <property type="protein sequence ID" value="HelroP166269"/>
    <property type="gene ID" value="HelroG166269"/>
</dbReference>
<gene>
    <name evidence="5" type="primary">20201437</name>
    <name evidence="4" type="ORF">HELRODRAFT_166269</name>
</gene>
<reference evidence="6" key="1">
    <citation type="submission" date="2012-12" db="EMBL/GenBank/DDBJ databases">
        <authorList>
            <person name="Hellsten U."/>
            <person name="Grimwood J."/>
            <person name="Chapman J.A."/>
            <person name="Shapiro H."/>
            <person name="Aerts A."/>
            <person name="Otillar R.P."/>
            <person name="Terry A.Y."/>
            <person name="Boore J.L."/>
            <person name="Simakov O."/>
            <person name="Marletaz F."/>
            <person name="Cho S.-J."/>
            <person name="Edsinger-Gonzales E."/>
            <person name="Havlak P."/>
            <person name="Kuo D.-H."/>
            <person name="Larsson T."/>
            <person name="Lv J."/>
            <person name="Arendt D."/>
            <person name="Savage R."/>
            <person name="Osoegawa K."/>
            <person name="de Jong P."/>
            <person name="Lindberg D.R."/>
            <person name="Seaver E.C."/>
            <person name="Weisblat D.A."/>
            <person name="Putnam N.H."/>
            <person name="Grigoriev I.V."/>
            <person name="Rokhsar D.S."/>
        </authorList>
    </citation>
    <scope>NUCLEOTIDE SEQUENCE</scope>
</reference>
<dbReference type="SMART" id="SM00612">
    <property type="entry name" value="Kelch"/>
    <property type="match status" value="4"/>
</dbReference>
<name>T1EXY7_HELRO</name>
<dbReference type="Proteomes" id="UP000015101">
    <property type="component" value="Unassembled WGS sequence"/>
</dbReference>
<dbReference type="OrthoDB" id="45365at2759"/>